<gene>
    <name evidence="1" type="ORF">PsorP6_015661</name>
</gene>
<evidence type="ECO:0000313" key="2">
    <source>
        <dbReference type="Proteomes" id="UP001163321"/>
    </source>
</evidence>
<protein>
    <submittedName>
        <fullName evidence="1">Uncharacterized protein</fullName>
    </submittedName>
</protein>
<dbReference type="EMBL" id="CM047589">
    <property type="protein sequence ID" value="KAI9920063.1"/>
    <property type="molecule type" value="Genomic_DNA"/>
</dbReference>
<evidence type="ECO:0000313" key="1">
    <source>
        <dbReference type="EMBL" id="KAI9920063.1"/>
    </source>
</evidence>
<dbReference type="Proteomes" id="UP001163321">
    <property type="component" value="Chromosome 10"/>
</dbReference>
<sequence>MTWRYNFLCANELRSRTSTVRRIFLPKFRKRSVSSSATDFFLERMDMDEVLECHPVGVCSQMSSVRLRHCEKKLPLMQLSIDPERHERASSASSSIKGDGSYAYMFT</sequence>
<accession>A0ACC0WMF9</accession>
<reference evidence="1 2" key="1">
    <citation type="journal article" date="2022" name="bioRxiv">
        <title>The genome of the oomycete Peronosclerospora sorghi, a cosmopolitan pathogen of maize and sorghum, is inflated with dispersed pseudogenes.</title>
        <authorList>
            <person name="Fletcher K."/>
            <person name="Martin F."/>
            <person name="Isakeit T."/>
            <person name="Cavanaugh K."/>
            <person name="Magill C."/>
            <person name="Michelmore R."/>
        </authorList>
    </citation>
    <scope>NUCLEOTIDE SEQUENCE [LARGE SCALE GENOMIC DNA]</scope>
    <source>
        <strain evidence="1">P6</strain>
    </source>
</reference>
<keyword evidence="2" id="KW-1185">Reference proteome</keyword>
<proteinExistence type="predicted"/>
<organism evidence="1 2">
    <name type="scientific">Peronosclerospora sorghi</name>
    <dbReference type="NCBI Taxonomy" id="230839"/>
    <lineage>
        <taxon>Eukaryota</taxon>
        <taxon>Sar</taxon>
        <taxon>Stramenopiles</taxon>
        <taxon>Oomycota</taxon>
        <taxon>Peronosporomycetes</taxon>
        <taxon>Peronosporales</taxon>
        <taxon>Peronosporaceae</taxon>
        <taxon>Peronosclerospora</taxon>
    </lineage>
</organism>
<comment type="caution">
    <text evidence="1">The sequence shown here is derived from an EMBL/GenBank/DDBJ whole genome shotgun (WGS) entry which is preliminary data.</text>
</comment>
<name>A0ACC0WMF9_9STRA</name>